<keyword evidence="2" id="KW-0472">Membrane</keyword>
<keyword evidence="2" id="KW-1133">Transmembrane helix</keyword>
<feature type="domain" description="LysM" evidence="3">
    <location>
        <begin position="35"/>
        <end position="82"/>
    </location>
</feature>
<name>A0A3N0V578_9PROT</name>
<protein>
    <submittedName>
        <fullName evidence="4">LysM peptidoglycan-binding domain-containing protein</fullName>
    </submittedName>
</protein>
<dbReference type="InterPro" id="IPR036779">
    <property type="entry name" value="LysM_dom_sf"/>
</dbReference>
<keyword evidence="5" id="KW-1185">Reference proteome</keyword>
<dbReference type="RefSeq" id="WP_148042216.1">
    <property type="nucleotide sequence ID" value="NZ_RJVP01000001.1"/>
</dbReference>
<dbReference type="InterPro" id="IPR029058">
    <property type="entry name" value="AB_hydrolase_fold"/>
</dbReference>
<evidence type="ECO:0000313" key="4">
    <source>
        <dbReference type="EMBL" id="ROH87919.1"/>
    </source>
</evidence>
<feature type="non-terminal residue" evidence="4">
    <location>
        <position position="1"/>
    </location>
</feature>
<feature type="transmembrane region" description="Helical" evidence="2">
    <location>
        <begin position="185"/>
        <end position="206"/>
    </location>
</feature>
<evidence type="ECO:0000256" key="2">
    <source>
        <dbReference type="SAM" id="Phobius"/>
    </source>
</evidence>
<proteinExistence type="predicted"/>
<sequence length="669" mass="68270">DQKPSNHANWRPVGSADFSQGYDPISPVYPGKTGTQYTVQEGDTLQGIAQAVWGDGALWFLIADANGLGSSEALVAGTVLSLPNKVTNVHNTSGTFRPYSPGEAMGDTSPTLPAAPAPPGLGGCGGLGAIIVIVIVVVATVMTAGALAPVSASIAAGTGGVAAGTFATGVAVLGGTAGLTAGVGLSIGLAAGAIGSIAGQVAGMAMGVQDKFSWSAVATSAIGSGLGASGALGGVLGKVPGGAYGRAISGNVINQGIGMITGAQKGFSWAGVAAAAIAAPITDKISQGIKGADFAQTNQLNAGIAGAAAGVATGTINEFTRIVIEGGKVSWMNVAAEGIREGIYSYGGKLGEGDPNRATARINQFKGPDGEPLWKNEDQRAALIDLLNQDPAMTPEKFAHDQKMAMLADAAYLNDVKNPQLGFRDTAPEHVVRVTNFGEGDLAGFTQSDFENDEIGFSASLFRDTRDGNYTLSYRGTDDSPDWRNGNVQALSPSAPQYKQAINLAQRLQAALGDRFTDITGHSLGGGAGAAASMLTGIRATTFNAAGLNPETVTSRGGTWDPALAKSLITNYRVNDEVLTSMQERGSIGSLPLSLLTPIIGPPAVVLNGLAAALPDAAGRQITINAFDQNNRSMSWLGRNNLFKMQPIALHGMDYIMRGMLINKVKGSQ</sequence>
<keyword evidence="2" id="KW-0812">Transmembrane</keyword>
<accession>A0A3N0V578</accession>
<dbReference type="AlphaFoldDB" id="A0A3N0V578"/>
<gene>
    <name evidence="4" type="ORF">ED236_00005</name>
</gene>
<dbReference type="CDD" id="cd00118">
    <property type="entry name" value="LysM"/>
    <property type="match status" value="1"/>
</dbReference>
<dbReference type="PROSITE" id="PS51782">
    <property type="entry name" value="LYSM"/>
    <property type="match status" value="1"/>
</dbReference>
<dbReference type="Pfam" id="PF01476">
    <property type="entry name" value="LysM"/>
    <property type="match status" value="1"/>
</dbReference>
<evidence type="ECO:0000256" key="1">
    <source>
        <dbReference type="SAM" id="MobiDB-lite"/>
    </source>
</evidence>
<feature type="transmembrane region" description="Helical" evidence="2">
    <location>
        <begin position="154"/>
        <end position="173"/>
    </location>
</feature>
<dbReference type="InterPro" id="IPR018392">
    <property type="entry name" value="LysM"/>
</dbReference>
<dbReference type="Proteomes" id="UP000275137">
    <property type="component" value="Unassembled WGS sequence"/>
</dbReference>
<organism evidence="4 5">
    <name type="scientific">Pseudomethylobacillus aquaticus</name>
    <dbReference type="NCBI Taxonomy" id="2676064"/>
    <lineage>
        <taxon>Bacteria</taxon>
        <taxon>Pseudomonadati</taxon>
        <taxon>Pseudomonadota</taxon>
        <taxon>Betaproteobacteria</taxon>
        <taxon>Nitrosomonadales</taxon>
        <taxon>Methylophilaceae</taxon>
        <taxon>Pseudomethylobacillus</taxon>
    </lineage>
</organism>
<comment type="caution">
    <text evidence="4">The sequence shown here is derived from an EMBL/GenBank/DDBJ whole genome shotgun (WGS) entry which is preliminary data.</text>
</comment>
<evidence type="ECO:0000259" key="3">
    <source>
        <dbReference type="PROSITE" id="PS51782"/>
    </source>
</evidence>
<feature type="region of interest" description="Disordered" evidence="1">
    <location>
        <begin position="1"/>
        <end position="25"/>
    </location>
</feature>
<dbReference type="Gene3D" id="3.10.350.10">
    <property type="entry name" value="LysM domain"/>
    <property type="match status" value="1"/>
</dbReference>
<dbReference type="SUPFAM" id="SSF54106">
    <property type="entry name" value="LysM domain"/>
    <property type="match status" value="1"/>
</dbReference>
<dbReference type="Pfam" id="PF26363">
    <property type="entry name" value="Phospholipase-like"/>
    <property type="match status" value="1"/>
</dbReference>
<feature type="transmembrane region" description="Helical" evidence="2">
    <location>
        <begin position="127"/>
        <end position="148"/>
    </location>
</feature>
<dbReference type="SMART" id="SM00257">
    <property type="entry name" value="LysM"/>
    <property type="match status" value="1"/>
</dbReference>
<reference evidence="4 5" key="1">
    <citation type="submission" date="2018-10" db="EMBL/GenBank/DDBJ databases">
        <authorList>
            <person name="Chen W.-M."/>
        </authorList>
    </citation>
    <scope>NUCLEOTIDE SEQUENCE [LARGE SCALE GENOMIC DNA]</scope>
    <source>
        <strain evidence="4 5">H-5</strain>
    </source>
</reference>
<dbReference type="SUPFAM" id="SSF53474">
    <property type="entry name" value="alpha/beta-Hydrolases"/>
    <property type="match status" value="1"/>
</dbReference>
<evidence type="ECO:0000313" key="5">
    <source>
        <dbReference type="Proteomes" id="UP000275137"/>
    </source>
</evidence>
<dbReference type="EMBL" id="RJVP01000001">
    <property type="protein sequence ID" value="ROH87919.1"/>
    <property type="molecule type" value="Genomic_DNA"/>
</dbReference>